<dbReference type="OMA" id="DSINNCT"/>
<dbReference type="PANTHER" id="PTHR24221">
    <property type="entry name" value="ATP-BINDING CASSETTE SUB-FAMILY B"/>
    <property type="match status" value="1"/>
</dbReference>
<feature type="transmembrane region" description="Helical" evidence="5">
    <location>
        <begin position="249"/>
        <end position="269"/>
    </location>
</feature>
<reference evidence="7" key="2">
    <citation type="journal article" date="2007" name="Science">
        <title>Draft genome sequence of the sexually transmitted pathogen Trichomonas vaginalis.</title>
        <authorList>
            <person name="Carlton J.M."/>
            <person name="Hirt R.P."/>
            <person name="Silva J.C."/>
            <person name="Delcher A.L."/>
            <person name="Schatz M."/>
            <person name="Zhao Q."/>
            <person name="Wortman J.R."/>
            <person name="Bidwell S.L."/>
            <person name="Alsmark U.C.M."/>
            <person name="Besteiro S."/>
            <person name="Sicheritz-Ponten T."/>
            <person name="Noel C.J."/>
            <person name="Dacks J.B."/>
            <person name="Foster P.G."/>
            <person name="Simillion C."/>
            <person name="Van de Peer Y."/>
            <person name="Miranda-Saavedra D."/>
            <person name="Barton G.J."/>
            <person name="Westrop G.D."/>
            <person name="Mueller S."/>
            <person name="Dessi D."/>
            <person name="Fiori P.L."/>
            <person name="Ren Q."/>
            <person name="Paulsen I."/>
            <person name="Zhang H."/>
            <person name="Bastida-Corcuera F.D."/>
            <person name="Simoes-Barbosa A."/>
            <person name="Brown M.T."/>
            <person name="Hayes R.D."/>
            <person name="Mukherjee M."/>
            <person name="Okumura C.Y."/>
            <person name="Schneider R."/>
            <person name="Smith A.J."/>
            <person name="Vanacova S."/>
            <person name="Villalvazo M."/>
            <person name="Haas B.J."/>
            <person name="Pertea M."/>
            <person name="Feldblyum T.V."/>
            <person name="Utterback T.R."/>
            <person name="Shu C.L."/>
            <person name="Osoegawa K."/>
            <person name="de Jong P.J."/>
            <person name="Hrdy I."/>
            <person name="Horvathova L."/>
            <person name="Zubacova Z."/>
            <person name="Dolezal P."/>
            <person name="Malik S.B."/>
            <person name="Logsdon J.M. Jr."/>
            <person name="Henze K."/>
            <person name="Gupta A."/>
            <person name="Wang C.C."/>
            <person name="Dunne R.L."/>
            <person name="Upcroft J.A."/>
            <person name="Upcroft P."/>
            <person name="White O."/>
            <person name="Salzberg S.L."/>
            <person name="Tang P."/>
            <person name="Chiu C.-H."/>
            <person name="Lee Y.-S."/>
            <person name="Embley T.M."/>
            <person name="Coombs G.H."/>
            <person name="Mottram J.C."/>
            <person name="Tachezy J."/>
            <person name="Fraser-Liggett C.M."/>
            <person name="Johnson P.J."/>
        </authorList>
    </citation>
    <scope>NUCLEOTIDE SEQUENCE [LARGE SCALE GENOMIC DNA]</scope>
    <source>
        <strain evidence="7">G3</strain>
    </source>
</reference>
<organism evidence="7 8">
    <name type="scientific">Trichomonas vaginalis (strain ATCC PRA-98 / G3)</name>
    <dbReference type="NCBI Taxonomy" id="412133"/>
    <lineage>
        <taxon>Eukaryota</taxon>
        <taxon>Metamonada</taxon>
        <taxon>Parabasalia</taxon>
        <taxon>Trichomonadida</taxon>
        <taxon>Trichomonadidae</taxon>
        <taxon>Trichomonas</taxon>
    </lineage>
</organism>
<dbReference type="GO" id="GO:0042626">
    <property type="term" value="F:ATPase-coupled transmembrane transporter activity"/>
    <property type="evidence" value="ECO:0000318"/>
    <property type="project" value="GO_Central"/>
</dbReference>
<dbReference type="EMBL" id="DS113198">
    <property type="protein sequence ID" value="EAY20380.1"/>
    <property type="molecule type" value="Genomic_DNA"/>
</dbReference>
<dbReference type="OrthoDB" id="6500128at2759"/>
<feature type="transmembrane region" description="Helical" evidence="5">
    <location>
        <begin position="215"/>
        <end position="237"/>
    </location>
</feature>
<feature type="transmembrane region" description="Helical" evidence="5">
    <location>
        <begin position="131"/>
        <end position="147"/>
    </location>
</feature>
<protein>
    <submittedName>
        <fullName evidence="7">PGP1, putative</fullName>
    </submittedName>
</protein>
<keyword evidence="2 5" id="KW-0812">Transmembrane</keyword>
<keyword evidence="8" id="KW-1185">Reference proteome</keyword>
<dbReference type="Gene3D" id="1.20.1560.10">
    <property type="entry name" value="ABC transporter type 1, transmembrane domain"/>
    <property type="match status" value="1"/>
</dbReference>
<evidence type="ECO:0000256" key="3">
    <source>
        <dbReference type="ARBA" id="ARBA00022989"/>
    </source>
</evidence>
<dbReference type="Proteomes" id="UP000001542">
    <property type="component" value="Unassembled WGS sequence"/>
</dbReference>
<evidence type="ECO:0000256" key="5">
    <source>
        <dbReference type="SAM" id="Phobius"/>
    </source>
</evidence>
<dbReference type="SUPFAM" id="SSF90123">
    <property type="entry name" value="ABC transporter transmembrane region"/>
    <property type="match status" value="1"/>
</dbReference>
<dbReference type="VEuPathDB" id="TrichDB:TVAGG3_0998270"/>
<dbReference type="GO" id="GO:0055085">
    <property type="term" value="P:transmembrane transport"/>
    <property type="evidence" value="ECO:0000318"/>
    <property type="project" value="GO_Central"/>
</dbReference>
<dbReference type="InParanoid" id="A2DGJ3"/>
<name>A2DGJ3_TRIV3</name>
<dbReference type="eggNOG" id="KOG0058">
    <property type="taxonomic scope" value="Eukaryota"/>
</dbReference>
<evidence type="ECO:0000256" key="4">
    <source>
        <dbReference type="ARBA" id="ARBA00023136"/>
    </source>
</evidence>
<dbReference type="PANTHER" id="PTHR24221:SF503">
    <property type="entry name" value="MITOCHONDRIAL POTASSIUM CHANNEL ATP-BINDING SUBUNIT"/>
    <property type="match status" value="1"/>
</dbReference>
<dbReference type="PROSITE" id="PS50929">
    <property type="entry name" value="ABC_TM1F"/>
    <property type="match status" value="1"/>
</dbReference>
<evidence type="ECO:0000313" key="7">
    <source>
        <dbReference type="EMBL" id="EAY20380.1"/>
    </source>
</evidence>
<feature type="transmembrane region" description="Helical" evidence="5">
    <location>
        <begin position="105"/>
        <end position="125"/>
    </location>
</feature>
<accession>A2DGJ3</accession>
<keyword evidence="4 5" id="KW-0472">Membrane</keyword>
<feature type="transmembrane region" description="Helical" evidence="5">
    <location>
        <begin position="29"/>
        <end position="59"/>
    </location>
</feature>
<sequence length="278" mass="31276">MPVVICLILGGMATAMTTSDDFMGKVTNLIYSFIIYAVCYILCFCIFSTLTAYAGPYFISDIRKHFFRKLMELDISFYEKNESGVLLGRFTNDCTTMHDVYISQFLISIQCLAQAVAGVILSFIISWRVTLAVFIAYPLCGIVFVYSQKKLGAIFGLLGQSESNSMQKAEEVITSFRTVKSFDNELYECDQYKEALDSINNCTHKGSNIQFANEFVNHIILQGMVIGFMYFSSWIIINRPNWGLENGDLMVLILSLFFASLAASISLGLRGGFVFLKY</sequence>
<dbReference type="FunFam" id="1.20.1560.10:FF:000351">
    <property type="entry name" value="Os03g0181675 protein"/>
    <property type="match status" value="1"/>
</dbReference>
<dbReference type="RefSeq" id="XP_001581366.1">
    <property type="nucleotide sequence ID" value="XM_001581316.1"/>
</dbReference>
<gene>
    <name evidence="7" type="ORF">TVAG_109920</name>
</gene>
<dbReference type="GO" id="GO:0140359">
    <property type="term" value="F:ABC-type transporter activity"/>
    <property type="evidence" value="ECO:0007669"/>
    <property type="project" value="InterPro"/>
</dbReference>
<evidence type="ECO:0000313" key="8">
    <source>
        <dbReference type="Proteomes" id="UP000001542"/>
    </source>
</evidence>
<comment type="subcellular location">
    <subcellularLocation>
        <location evidence="1">Membrane</location>
        <topology evidence="1">Multi-pass membrane protein</topology>
    </subcellularLocation>
</comment>
<evidence type="ECO:0000259" key="6">
    <source>
        <dbReference type="PROSITE" id="PS50929"/>
    </source>
</evidence>
<evidence type="ECO:0000256" key="2">
    <source>
        <dbReference type="ARBA" id="ARBA00022692"/>
    </source>
</evidence>
<reference evidence="7" key="1">
    <citation type="submission" date="2006-10" db="EMBL/GenBank/DDBJ databases">
        <authorList>
            <person name="Amadeo P."/>
            <person name="Zhao Q."/>
            <person name="Wortman J."/>
            <person name="Fraser-Liggett C."/>
            <person name="Carlton J."/>
        </authorList>
    </citation>
    <scope>NUCLEOTIDE SEQUENCE</scope>
    <source>
        <strain evidence="7">G3</strain>
    </source>
</reference>
<dbReference type="KEGG" id="tva:5465927"/>
<proteinExistence type="predicted"/>
<dbReference type="VEuPathDB" id="TrichDB:TVAG_223680"/>
<dbReference type="GO" id="GO:0016020">
    <property type="term" value="C:membrane"/>
    <property type="evidence" value="ECO:0000318"/>
    <property type="project" value="GO_Central"/>
</dbReference>
<keyword evidence="3 5" id="KW-1133">Transmembrane helix</keyword>
<evidence type="ECO:0000256" key="1">
    <source>
        <dbReference type="ARBA" id="ARBA00004141"/>
    </source>
</evidence>
<feature type="domain" description="ABC transmembrane type-1" evidence="6">
    <location>
        <begin position="1"/>
        <end position="260"/>
    </location>
</feature>
<dbReference type="Pfam" id="PF00664">
    <property type="entry name" value="ABC_membrane"/>
    <property type="match status" value="1"/>
</dbReference>
<dbReference type="InterPro" id="IPR036640">
    <property type="entry name" value="ABC1_TM_sf"/>
</dbReference>
<dbReference type="InterPro" id="IPR039421">
    <property type="entry name" value="Type_1_exporter"/>
</dbReference>
<dbReference type="AlphaFoldDB" id="A2DGJ3"/>
<dbReference type="GO" id="GO:0005524">
    <property type="term" value="F:ATP binding"/>
    <property type="evidence" value="ECO:0007669"/>
    <property type="project" value="InterPro"/>
</dbReference>
<dbReference type="InterPro" id="IPR011527">
    <property type="entry name" value="ABC1_TM_dom"/>
</dbReference>
<dbReference type="STRING" id="5722.A2DGJ3"/>